<dbReference type="PANTHER" id="PTHR23324">
    <property type="entry name" value="SEC14 RELATED PROTEIN"/>
    <property type="match status" value="1"/>
</dbReference>
<dbReference type="PANTHER" id="PTHR23324:SF88">
    <property type="entry name" value="CRAL-TRIO DOMAIN-CONTAINING PROTEIN"/>
    <property type="match status" value="1"/>
</dbReference>
<dbReference type="InterPro" id="IPR036273">
    <property type="entry name" value="CRAL/TRIO_N_dom_sf"/>
</dbReference>
<dbReference type="InterPro" id="IPR051064">
    <property type="entry name" value="SEC14/CRAL-TRIO_domain"/>
</dbReference>
<feature type="domain" description="GOLD" evidence="2">
    <location>
        <begin position="287"/>
        <end position="383"/>
    </location>
</feature>
<dbReference type="InterPro" id="IPR036865">
    <property type="entry name" value="CRAL-TRIO_dom_sf"/>
</dbReference>
<keyword evidence="3" id="KW-1185">Reference proteome</keyword>
<dbReference type="WBParaSite" id="PSAMB.scaffold4197size15334.g23691.t1">
    <property type="protein sequence ID" value="PSAMB.scaffold4197size15334.g23691.t1"/>
    <property type="gene ID" value="PSAMB.scaffold4197size15334.g23691"/>
</dbReference>
<evidence type="ECO:0000313" key="4">
    <source>
        <dbReference type="WBParaSite" id="PSAMB.scaffold4197size15334.g23691.t1"/>
    </source>
</evidence>
<name>A0A914WI82_9BILA</name>
<dbReference type="Pfam" id="PF00650">
    <property type="entry name" value="CRAL_TRIO"/>
    <property type="match status" value="1"/>
</dbReference>
<dbReference type="AlphaFoldDB" id="A0A914WI82"/>
<organism evidence="3 4">
    <name type="scientific">Plectus sambesii</name>
    <dbReference type="NCBI Taxonomy" id="2011161"/>
    <lineage>
        <taxon>Eukaryota</taxon>
        <taxon>Metazoa</taxon>
        <taxon>Ecdysozoa</taxon>
        <taxon>Nematoda</taxon>
        <taxon>Chromadorea</taxon>
        <taxon>Plectida</taxon>
        <taxon>Plectina</taxon>
        <taxon>Plectoidea</taxon>
        <taxon>Plectidae</taxon>
        <taxon>Plectus</taxon>
    </lineage>
</organism>
<dbReference type="InterPro" id="IPR036598">
    <property type="entry name" value="GOLD_dom_sf"/>
</dbReference>
<dbReference type="Proteomes" id="UP000887566">
    <property type="component" value="Unplaced"/>
</dbReference>
<dbReference type="PROSITE" id="PS50866">
    <property type="entry name" value="GOLD"/>
    <property type="match status" value="1"/>
</dbReference>
<dbReference type="GO" id="GO:0005737">
    <property type="term" value="C:cytoplasm"/>
    <property type="evidence" value="ECO:0007669"/>
    <property type="project" value="TreeGrafter"/>
</dbReference>
<dbReference type="Gene3D" id="2.60.120.680">
    <property type="entry name" value="GOLD domain"/>
    <property type="match status" value="1"/>
</dbReference>
<feature type="domain" description="CRAL-TRIO" evidence="1">
    <location>
        <begin position="86"/>
        <end position="258"/>
    </location>
</feature>
<evidence type="ECO:0000259" key="1">
    <source>
        <dbReference type="PROSITE" id="PS50191"/>
    </source>
</evidence>
<dbReference type="SUPFAM" id="SSF46938">
    <property type="entry name" value="CRAL/TRIO N-terminal domain"/>
    <property type="match status" value="1"/>
</dbReference>
<protein>
    <submittedName>
        <fullName evidence="4">CRAL-TRIO domain-containing protein</fullName>
    </submittedName>
</protein>
<sequence length="389" mass="44187">MTQKTAGLTETDKQAIEELRRRLSNELKEVPSHSDDYSLLRWLIGWDYKIDLIVPKLKHTLTTLAALKLHQADFSSIEKVTEYVNATCTAMSYYPGGIMGYDKEGNVVAMQPMAKTDPKSLLPTGRLSDMLINRIAESEGIMSLVRANEKRLNRKLGAILICDMEGFNLDLLWMPGMKAYMGLLQVLQELFPDAVRKVYVIRAPAAIQIGYNMIYPILAKQTREKVEFLGSDWKEKLHEVISPEQLFEHWGGTRSAPTPFGHIRMGGKVPKELRYNPDNNPEEPMPKQLTTVSVSARNFQKVVVKVDRAGSCLKWFFRVSSGDVIFSIDHSSGKVIRPVFRLSTEFVPEWGEMSCELPGEYTLTFDNSHGKLWSKEIKYRVQVIAPNKD</sequence>
<evidence type="ECO:0000259" key="2">
    <source>
        <dbReference type="PROSITE" id="PS50866"/>
    </source>
</evidence>
<dbReference type="Gene3D" id="3.40.525.10">
    <property type="entry name" value="CRAL-TRIO lipid binding domain"/>
    <property type="match status" value="1"/>
</dbReference>
<dbReference type="SMART" id="SM00516">
    <property type="entry name" value="SEC14"/>
    <property type="match status" value="1"/>
</dbReference>
<reference evidence="4" key="1">
    <citation type="submission" date="2022-11" db="UniProtKB">
        <authorList>
            <consortium name="WormBaseParasite"/>
        </authorList>
    </citation>
    <scope>IDENTIFICATION</scope>
</reference>
<dbReference type="InterPro" id="IPR009038">
    <property type="entry name" value="GOLD_dom"/>
</dbReference>
<dbReference type="InterPro" id="IPR001251">
    <property type="entry name" value="CRAL-TRIO_dom"/>
</dbReference>
<proteinExistence type="predicted"/>
<dbReference type="SUPFAM" id="SSF101576">
    <property type="entry name" value="Supernatant protein factor (SPF), C-terminal domain"/>
    <property type="match status" value="1"/>
</dbReference>
<evidence type="ECO:0000313" key="3">
    <source>
        <dbReference type="Proteomes" id="UP000887566"/>
    </source>
</evidence>
<dbReference type="CDD" id="cd00170">
    <property type="entry name" value="SEC14"/>
    <property type="match status" value="1"/>
</dbReference>
<dbReference type="PROSITE" id="PS50191">
    <property type="entry name" value="CRAL_TRIO"/>
    <property type="match status" value="1"/>
</dbReference>
<accession>A0A914WI82</accession>
<dbReference type="SUPFAM" id="SSF52087">
    <property type="entry name" value="CRAL/TRIO domain"/>
    <property type="match status" value="1"/>
</dbReference>